<dbReference type="Proteomes" id="UP000694402">
    <property type="component" value="Unassembled WGS sequence"/>
</dbReference>
<feature type="domain" description="TATA box binding protein associated factor (TAF) histone-like fold" evidence="9">
    <location>
        <begin position="12"/>
        <end position="78"/>
    </location>
</feature>
<protein>
    <recommendedName>
        <fullName evidence="6">Transcription initiation factor TFIID subunit 6</fullName>
    </recommendedName>
    <alternativeName>
        <fullName evidence="7">Transcription initiation factor TFIID 70 kDa subunit</fullName>
    </alternativeName>
</protein>
<dbReference type="Gene3D" id="1.25.40.770">
    <property type="entry name" value="TAF6, C-terminal HEAT repeat domain"/>
    <property type="match status" value="1"/>
</dbReference>
<dbReference type="CDD" id="cd22931">
    <property type="entry name" value="HFD_TAF6"/>
    <property type="match status" value="1"/>
</dbReference>
<dbReference type="SMART" id="SM00803">
    <property type="entry name" value="TAF"/>
    <property type="match status" value="1"/>
</dbReference>
<dbReference type="InterPro" id="IPR004823">
    <property type="entry name" value="TAF_TATA-bd_Histone-like_dom"/>
</dbReference>
<dbReference type="Pfam" id="PF02969">
    <property type="entry name" value="TAF"/>
    <property type="match status" value="1"/>
</dbReference>
<feature type="region of interest" description="Disordered" evidence="8">
    <location>
        <begin position="605"/>
        <end position="624"/>
    </location>
</feature>
<dbReference type="InterPro" id="IPR011442">
    <property type="entry name" value="TAF6_C"/>
</dbReference>
<dbReference type="PANTHER" id="PTHR10221:SF9">
    <property type="entry name" value="TRANSCRIPTION INITIATION FACTOR TFIID SUBUNIT 6"/>
    <property type="match status" value="1"/>
</dbReference>
<dbReference type="FunFam" id="1.25.40.770:FF:000001">
    <property type="entry name" value="Transcription initiation factor TFIID subunit 6"/>
    <property type="match status" value="1"/>
</dbReference>
<reference evidence="10" key="1">
    <citation type="submission" date="2025-08" db="UniProtKB">
        <authorList>
            <consortium name="Ensembl"/>
        </authorList>
    </citation>
    <scope>IDENTIFICATION</scope>
</reference>
<evidence type="ECO:0000256" key="2">
    <source>
        <dbReference type="ARBA" id="ARBA00007688"/>
    </source>
</evidence>
<evidence type="ECO:0000256" key="4">
    <source>
        <dbReference type="ARBA" id="ARBA00023163"/>
    </source>
</evidence>
<name>A0A8C8FJG8_ONCTS</name>
<proteinExistence type="inferred from homology"/>
<dbReference type="InterPro" id="IPR046344">
    <property type="entry name" value="TAF6_C_sf"/>
</dbReference>
<dbReference type="GO" id="GO:0051123">
    <property type="term" value="P:RNA polymerase II preinitiation complex assembly"/>
    <property type="evidence" value="ECO:0007669"/>
    <property type="project" value="TreeGrafter"/>
</dbReference>
<dbReference type="InterPro" id="IPR037796">
    <property type="entry name" value="TAF6"/>
</dbReference>
<evidence type="ECO:0000313" key="10">
    <source>
        <dbReference type="Ensembl" id="ENSOTSP00005035813.1"/>
    </source>
</evidence>
<keyword evidence="4" id="KW-0804">Transcription</keyword>
<evidence type="ECO:0000256" key="1">
    <source>
        <dbReference type="ARBA" id="ARBA00004123"/>
    </source>
</evidence>
<dbReference type="GO" id="GO:0046695">
    <property type="term" value="C:SLIK (SAGA-like) complex"/>
    <property type="evidence" value="ECO:0007669"/>
    <property type="project" value="InterPro"/>
</dbReference>
<dbReference type="Ensembl" id="ENSOTST00005038892.2">
    <property type="protein sequence ID" value="ENSOTSP00005035813.1"/>
    <property type="gene ID" value="ENSOTSG00005016823.2"/>
</dbReference>
<comment type="subcellular location">
    <subcellularLocation>
        <location evidence="1">Nucleus</location>
    </subcellularLocation>
</comment>
<dbReference type="GO" id="GO:0046982">
    <property type="term" value="F:protein heterodimerization activity"/>
    <property type="evidence" value="ECO:0007669"/>
    <property type="project" value="InterPro"/>
</dbReference>
<feature type="compositionally biased region" description="Basic and acidic residues" evidence="8">
    <location>
        <begin position="189"/>
        <end position="202"/>
    </location>
</feature>
<keyword evidence="5" id="KW-0539">Nucleus</keyword>
<reference evidence="10" key="2">
    <citation type="submission" date="2025-09" db="UniProtKB">
        <authorList>
            <consortium name="Ensembl"/>
        </authorList>
    </citation>
    <scope>IDENTIFICATION</scope>
</reference>
<evidence type="ECO:0000256" key="6">
    <source>
        <dbReference type="ARBA" id="ARBA00040091"/>
    </source>
</evidence>
<evidence type="ECO:0000313" key="11">
    <source>
        <dbReference type="Proteomes" id="UP000694402"/>
    </source>
</evidence>
<feature type="region of interest" description="Disordered" evidence="8">
    <location>
        <begin position="142"/>
        <end position="202"/>
    </location>
</feature>
<dbReference type="GO" id="GO:0016251">
    <property type="term" value="F:RNA polymerase II general transcription initiation factor activity"/>
    <property type="evidence" value="ECO:0007669"/>
    <property type="project" value="InterPro"/>
</dbReference>
<dbReference type="Gene3D" id="1.10.20.10">
    <property type="entry name" value="Histone, subunit A"/>
    <property type="match status" value="1"/>
</dbReference>
<evidence type="ECO:0000256" key="3">
    <source>
        <dbReference type="ARBA" id="ARBA00023015"/>
    </source>
</evidence>
<dbReference type="PANTHER" id="PTHR10221">
    <property type="entry name" value="TRANSCRIPTION INITIATION FACTOR TFIID SUBUNIT 6"/>
    <property type="match status" value="1"/>
</dbReference>
<dbReference type="GO" id="GO:0003713">
    <property type="term" value="F:transcription coactivator activity"/>
    <property type="evidence" value="ECO:0007669"/>
    <property type="project" value="TreeGrafter"/>
</dbReference>
<dbReference type="GO" id="GO:0005669">
    <property type="term" value="C:transcription factor TFIID complex"/>
    <property type="evidence" value="ECO:0007669"/>
    <property type="project" value="InterPro"/>
</dbReference>
<organism evidence="10 11">
    <name type="scientific">Oncorhynchus tshawytscha</name>
    <name type="common">Chinook salmon</name>
    <name type="synonym">Salmo tshawytscha</name>
    <dbReference type="NCBI Taxonomy" id="74940"/>
    <lineage>
        <taxon>Eukaryota</taxon>
        <taxon>Metazoa</taxon>
        <taxon>Chordata</taxon>
        <taxon>Craniata</taxon>
        <taxon>Vertebrata</taxon>
        <taxon>Euteleostomi</taxon>
        <taxon>Actinopterygii</taxon>
        <taxon>Neopterygii</taxon>
        <taxon>Teleostei</taxon>
        <taxon>Protacanthopterygii</taxon>
        <taxon>Salmoniformes</taxon>
        <taxon>Salmonidae</taxon>
        <taxon>Salmoninae</taxon>
        <taxon>Oncorhynchus</taxon>
    </lineage>
</organism>
<comment type="similarity">
    <text evidence="2">Belongs to the TAF6 family.</text>
</comment>
<gene>
    <name evidence="10" type="primary">TAF6</name>
</gene>
<keyword evidence="3" id="KW-0805">Transcription regulation</keyword>
<sequence length="645" mass="69909">MAEERRPKQCTVVLPTESMKAMAESIGVGQLQEESCAALSEEVSYRIKEIAQDALKFMHHGKRRKLTTSDIDHALKLKNVEPLYGFQSQEFIPFRFASGGGRELHFYEEKEVDLSDIINTPLPRVPLDVSLKAHWLSIEGVQPAIPENPPPAPKEQQKAESTEPLKVVKPGQEEEGSIQKGQGAISAEAKGKKEGLMRMKPRSTHELSVEQQLYYKEITEACVGSCEAKRAEALQSIATDPGLYQMLPRFSTFISEGVRVNVVQNNLALLIYLMRMVKALMDNPTLYLEKYLHELIPAVVTCIVSKQLCLRPDVDNHWALRDFAARLMAQSCKTFSTTTNNIQSRITKTFTKSWLDEKTQWTTRYGCIAGLSELGPDVIKTLILPRLTVEGARIKAVSEGPVVSNIDKIGADHVQSLLLKHCASVIAKTRPLPDNMEQYRADYGYLGPTLCSHVVKARAQAALQAQQVNRTTLTITQPRPTLTVSQSGIGGSGGSRSPSIIKVPSSLTLMSTRPGTPTQPSPPATKYIVMATSAGASSTQQVLDGSLVITLSSSSGSSVTSTVASATSTLQPLVKLESRAASGLGGSRPLQKYIVVSLPTSASSSLESKSGMLPPSSSSTSPISLEAGMKMDHTGCVPNGTLLPI</sequence>
<dbReference type="GeneTree" id="ENSGT00640000091486"/>
<dbReference type="SUPFAM" id="SSF47113">
    <property type="entry name" value="Histone-fold"/>
    <property type="match status" value="1"/>
</dbReference>
<evidence type="ECO:0000256" key="5">
    <source>
        <dbReference type="ARBA" id="ARBA00023242"/>
    </source>
</evidence>
<dbReference type="InterPro" id="IPR009072">
    <property type="entry name" value="Histone-fold"/>
</dbReference>
<evidence type="ECO:0000256" key="8">
    <source>
        <dbReference type="SAM" id="MobiDB-lite"/>
    </source>
</evidence>
<evidence type="ECO:0000256" key="7">
    <source>
        <dbReference type="ARBA" id="ARBA00080723"/>
    </source>
</evidence>
<dbReference type="CDD" id="cd08050">
    <property type="entry name" value="TAF6C"/>
    <property type="match status" value="1"/>
</dbReference>
<evidence type="ECO:0000259" key="9">
    <source>
        <dbReference type="SMART" id="SM00803"/>
    </source>
</evidence>
<dbReference type="FunFam" id="1.10.20.10:FF:000030">
    <property type="entry name" value="Transcription initiation factor TFIID subunit 6"/>
    <property type="match status" value="1"/>
</dbReference>
<dbReference type="Pfam" id="PF07571">
    <property type="entry name" value="TAF6_C"/>
    <property type="match status" value="1"/>
</dbReference>
<keyword evidence="11" id="KW-1185">Reference proteome</keyword>
<dbReference type="GO" id="GO:0000124">
    <property type="term" value="C:SAGA complex"/>
    <property type="evidence" value="ECO:0007669"/>
    <property type="project" value="InterPro"/>
</dbReference>
<dbReference type="AlphaFoldDB" id="A0A8C8FJG8"/>
<accession>A0A8C8FJG8</accession>